<dbReference type="EMBL" id="JAEOAH010000054">
    <property type="protein sequence ID" value="MBK3497210.1"/>
    <property type="molecule type" value="Genomic_DNA"/>
</dbReference>
<keyword evidence="4" id="KW-1185">Reference proteome</keyword>
<dbReference type="RefSeq" id="WP_200750514.1">
    <property type="nucleotide sequence ID" value="NZ_JAEOAH010000054.1"/>
</dbReference>
<dbReference type="Proteomes" id="UP000618943">
    <property type="component" value="Unassembled WGS sequence"/>
</dbReference>
<evidence type="ECO:0000259" key="2">
    <source>
        <dbReference type="Pfam" id="PF05598"/>
    </source>
</evidence>
<protein>
    <submittedName>
        <fullName evidence="3">Transposase</fullName>
    </submittedName>
</protein>
<feature type="compositionally biased region" description="Basic and acidic residues" evidence="1">
    <location>
        <begin position="149"/>
        <end position="159"/>
    </location>
</feature>
<feature type="region of interest" description="Disordered" evidence="1">
    <location>
        <begin position="149"/>
        <end position="184"/>
    </location>
</feature>
<evidence type="ECO:0000313" key="4">
    <source>
        <dbReference type="Proteomes" id="UP000618943"/>
    </source>
</evidence>
<organism evidence="3 4">
    <name type="scientific">Viridibacillus soli</name>
    <dbReference type="NCBI Taxonomy" id="2798301"/>
    <lineage>
        <taxon>Bacteria</taxon>
        <taxon>Bacillati</taxon>
        <taxon>Bacillota</taxon>
        <taxon>Bacilli</taxon>
        <taxon>Bacillales</taxon>
        <taxon>Caryophanaceae</taxon>
        <taxon>Viridibacillus</taxon>
    </lineage>
</organism>
<sequence>MTIVKQMSLFYIHKWCLMESFHRFDEIFSTYDIQPIFQLFSKETMKGAPRELNYGAMIQSLFARYIKRIPTIKNLVKRLVNDPIFRLDWSFWLSDVVPWEASFSRMMQIISESDVLDLMQILLIQSAITEGFLTDEQLAIDATHFESSDAAKSSEKKEPTSPNKRGRKTKAEHEAWLAEQGGNEANQTIYEKEIKHQLDIPL</sequence>
<evidence type="ECO:0000256" key="1">
    <source>
        <dbReference type="SAM" id="MobiDB-lite"/>
    </source>
</evidence>
<accession>A0ABS1HCP0</accession>
<name>A0ABS1HCP0_9BACL</name>
<proteinExistence type="predicted"/>
<dbReference type="Pfam" id="PF05598">
    <property type="entry name" value="DUF772"/>
    <property type="match status" value="1"/>
</dbReference>
<feature type="domain" description="Transposase InsH N-terminal" evidence="2">
    <location>
        <begin position="22"/>
        <end position="107"/>
    </location>
</feature>
<reference evidence="3 4" key="1">
    <citation type="submission" date="2020-12" db="EMBL/GenBank/DDBJ databases">
        <title>YIM B01967 draft genome.</title>
        <authorList>
            <person name="Yan X."/>
        </authorList>
    </citation>
    <scope>NUCLEOTIDE SEQUENCE [LARGE SCALE GENOMIC DNA]</scope>
    <source>
        <strain evidence="3 4">YIM B01967</strain>
    </source>
</reference>
<dbReference type="InterPro" id="IPR008490">
    <property type="entry name" value="Transposase_InsH_N"/>
</dbReference>
<evidence type="ECO:0000313" key="3">
    <source>
        <dbReference type="EMBL" id="MBK3497210.1"/>
    </source>
</evidence>
<comment type="caution">
    <text evidence="3">The sequence shown here is derived from an EMBL/GenBank/DDBJ whole genome shotgun (WGS) entry which is preliminary data.</text>
</comment>
<gene>
    <name evidence="3" type="ORF">JFL43_20745</name>
</gene>